<gene>
    <name evidence="1" type="ORF">SAMN04489860_2622</name>
</gene>
<dbReference type="SUPFAM" id="SSF50475">
    <property type="entry name" value="FMN-binding split barrel"/>
    <property type="match status" value="1"/>
</dbReference>
<dbReference type="RefSeq" id="WP_029252035.1">
    <property type="nucleotide sequence ID" value="NZ_LT629776.1"/>
</dbReference>
<evidence type="ECO:0000313" key="1">
    <source>
        <dbReference type="EMBL" id="SDS88570.1"/>
    </source>
</evidence>
<dbReference type="InterPro" id="IPR024747">
    <property type="entry name" value="Pyridox_Oxase-rel"/>
</dbReference>
<sequence>MTHESAPVRGTVENLSTSEATALLGASPVGRLGVAIAGEVDIFPVNHVLDDGDVLFTTAPGSKLAELTVSTRVVFEVDGWDDDVAWSVVARGTARVLDHESDVLHAESLGLESWSSTRKSAWVRVSPDAVSGRRIYRTGTDPEAW</sequence>
<reference evidence="1 2" key="1">
    <citation type="submission" date="2016-10" db="EMBL/GenBank/DDBJ databases">
        <authorList>
            <person name="de Groot N.N."/>
        </authorList>
    </citation>
    <scope>NUCLEOTIDE SEQUENCE [LARGE SCALE GENOMIC DNA]</scope>
    <source>
        <strain evidence="1 2">DSM 22126</strain>
    </source>
</reference>
<dbReference type="Gene3D" id="2.30.110.10">
    <property type="entry name" value="Electron Transport, Fmn-binding Protein, Chain A"/>
    <property type="match status" value="1"/>
</dbReference>
<proteinExistence type="predicted"/>
<dbReference type="Proteomes" id="UP000185663">
    <property type="component" value="Chromosome I"/>
</dbReference>
<dbReference type="InterPro" id="IPR012349">
    <property type="entry name" value="Split_barrel_FMN-bd"/>
</dbReference>
<protein>
    <submittedName>
        <fullName evidence="1">Pyridoxamine 5'-phosphate oxidase</fullName>
    </submittedName>
</protein>
<keyword evidence="2" id="KW-1185">Reference proteome</keyword>
<organism evidence="1 2">
    <name type="scientific">Paraoerskovia marina</name>
    <dbReference type="NCBI Taxonomy" id="545619"/>
    <lineage>
        <taxon>Bacteria</taxon>
        <taxon>Bacillati</taxon>
        <taxon>Actinomycetota</taxon>
        <taxon>Actinomycetes</taxon>
        <taxon>Micrococcales</taxon>
        <taxon>Cellulomonadaceae</taxon>
        <taxon>Paraoerskovia</taxon>
    </lineage>
</organism>
<name>A0A1H1VVW4_9CELL</name>
<dbReference type="EMBL" id="LT629776">
    <property type="protein sequence ID" value="SDS88570.1"/>
    <property type="molecule type" value="Genomic_DNA"/>
</dbReference>
<accession>A0A1H1VVW4</accession>
<dbReference type="AlphaFoldDB" id="A0A1H1VVW4"/>
<dbReference type="STRING" id="545619.SAMN04489860_2622"/>
<evidence type="ECO:0000313" key="2">
    <source>
        <dbReference type="Proteomes" id="UP000185663"/>
    </source>
</evidence>
<dbReference type="eggNOG" id="COG3467">
    <property type="taxonomic scope" value="Bacteria"/>
</dbReference>
<dbReference type="Pfam" id="PF12900">
    <property type="entry name" value="Pyridox_ox_2"/>
    <property type="match status" value="1"/>
</dbReference>